<reference evidence="3" key="1">
    <citation type="submission" date="2016-10" db="EMBL/GenBank/DDBJ databases">
        <authorList>
            <person name="Varghese N."/>
            <person name="Submissions S."/>
        </authorList>
    </citation>
    <scope>NUCLEOTIDE SEQUENCE [LARGE SCALE GENOMIC DNA]</scope>
    <source>
        <strain evidence="3">DS-12</strain>
    </source>
</reference>
<dbReference type="Pfam" id="PF14897">
    <property type="entry name" value="EpsG"/>
    <property type="match status" value="1"/>
</dbReference>
<evidence type="ECO:0000313" key="3">
    <source>
        <dbReference type="Proteomes" id="UP000199036"/>
    </source>
</evidence>
<sequence>MEIYFIIFISLFAFSVFDRFEPRDYSRFLFKFSLIFLMFFVGIRYNVGNDIDTYYQNYLGINTDGSTDSKELIYILFNVLFNFEFVIFLFSLLSFYFLYYGIKYFNYEYANTVLFIYFSIFLITFNIHIIRQGLAIAIVLLGYKYLFEKKYYKYILYVVLAAGFHISVLIVLPISYFFKYEIKKKVQLIVLAISIVLSLNIGLLTNLYYYIASNTPFLNKYLLVYRREETTEYGFSLGMLFDIILLLFLMKISDKFTEKEKFLYRIFYISVILSLLLVMDPAALRLNYYFRVVLILLFPLLLQHFKIRLITYLAIFVACFLYMYKGFTTVGEYGRGDRNLYYRTIIGK</sequence>
<dbReference type="STRING" id="913024.SAMN05421741_11728"/>
<accession>A0A1I5DTU4</accession>
<feature type="transmembrane region" description="Helical" evidence="1">
    <location>
        <begin position="28"/>
        <end position="47"/>
    </location>
</feature>
<dbReference type="InterPro" id="IPR049458">
    <property type="entry name" value="EpsG-like"/>
</dbReference>
<keyword evidence="1" id="KW-1133">Transmembrane helix</keyword>
<dbReference type="EMBL" id="FOVI01000017">
    <property type="protein sequence ID" value="SFO02669.1"/>
    <property type="molecule type" value="Genomic_DNA"/>
</dbReference>
<organism evidence="2 3">
    <name type="scientific">Paenimyroides ummariense</name>
    <dbReference type="NCBI Taxonomy" id="913024"/>
    <lineage>
        <taxon>Bacteria</taxon>
        <taxon>Pseudomonadati</taxon>
        <taxon>Bacteroidota</taxon>
        <taxon>Flavobacteriia</taxon>
        <taxon>Flavobacteriales</taxon>
        <taxon>Flavobacteriaceae</taxon>
        <taxon>Paenimyroides</taxon>
    </lineage>
</organism>
<dbReference type="RefSeq" id="WP_091524456.1">
    <property type="nucleotide sequence ID" value="NZ_FOVI01000017.1"/>
</dbReference>
<feature type="transmembrane region" description="Helical" evidence="1">
    <location>
        <begin position="285"/>
        <end position="302"/>
    </location>
</feature>
<keyword evidence="3" id="KW-1185">Reference proteome</keyword>
<evidence type="ECO:0000313" key="2">
    <source>
        <dbReference type="EMBL" id="SFO02669.1"/>
    </source>
</evidence>
<feature type="transmembrane region" description="Helical" evidence="1">
    <location>
        <begin position="309"/>
        <end position="327"/>
    </location>
</feature>
<keyword evidence="1" id="KW-0812">Transmembrane</keyword>
<feature type="transmembrane region" description="Helical" evidence="1">
    <location>
        <begin position="262"/>
        <end position="279"/>
    </location>
</feature>
<feature type="transmembrane region" description="Helical" evidence="1">
    <location>
        <begin position="231"/>
        <end position="250"/>
    </location>
</feature>
<protein>
    <submittedName>
        <fullName evidence="2">EpsG family protein</fullName>
    </submittedName>
</protein>
<feature type="transmembrane region" description="Helical" evidence="1">
    <location>
        <begin position="72"/>
        <end position="102"/>
    </location>
</feature>
<keyword evidence="1" id="KW-0472">Membrane</keyword>
<dbReference type="Proteomes" id="UP000199036">
    <property type="component" value="Unassembled WGS sequence"/>
</dbReference>
<feature type="transmembrane region" description="Helical" evidence="1">
    <location>
        <begin position="154"/>
        <end position="176"/>
    </location>
</feature>
<proteinExistence type="predicted"/>
<feature type="transmembrane region" description="Helical" evidence="1">
    <location>
        <begin position="114"/>
        <end position="142"/>
    </location>
</feature>
<feature type="transmembrane region" description="Helical" evidence="1">
    <location>
        <begin position="188"/>
        <end position="211"/>
    </location>
</feature>
<dbReference type="OrthoDB" id="949885at2"/>
<gene>
    <name evidence="2" type="ORF">SAMN05421741_11728</name>
</gene>
<dbReference type="AlphaFoldDB" id="A0A1I5DTU4"/>
<evidence type="ECO:0000256" key="1">
    <source>
        <dbReference type="SAM" id="Phobius"/>
    </source>
</evidence>
<name>A0A1I5DTU4_9FLAO</name>